<dbReference type="PATRIC" id="fig|43687.9.peg.1370"/>
<organism evidence="2 4">
    <name type="scientific">Metallosphaera sedula</name>
    <dbReference type="NCBI Taxonomy" id="43687"/>
    <lineage>
        <taxon>Archaea</taxon>
        <taxon>Thermoproteota</taxon>
        <taxon>Thermoprotei</taxon>
        <taxon>Sulfolobales</taxon>
        <taxon>Sulfolobaceae</taxon>
        <taxon>Metallosphaera</taxon>
    </lineage>
</organism>
<evidence type="ECO:0000313" key="5">
    <source>
        <dbReference type="Proteomes" id="UP000056255"/>
    </source>
</evidence>
<dbReference type="OrthoDB" id="34509at2157"/>
<dbReference type="Proteomes" id="UP000029084">
    <property type="component" value="Chromosome"/>
</dbReference>
<gene>
    <name evidence="2" type="ORF">HA72_1258</name>
    <name evidence="3" type="ORF">MsedE_1281</name>
</gene>
<accession>A0A088E5Y1</accession>
<proteinExistence type="predicted"/>
<reference evidence="3 5" key="2">
    <citation type="submission" date="2015-07" db="EMBL/GenBank/DDBJ databases">
        <title>Physiological, transcriptional responses and genome re-sequencing of acid resistant extremely thermoacidophilic Metallosphaera sedula SARC-M1.</title>
        <authorList>
            <person name="Ai C."/>
            <person name="McCarthy S."/>
            <person name="Eckrich V."/>
            <person name="Rudrappa D."/>
            <person name="Qiu G."/>
            <person name="Blum P."/>
        </authorList>
    </citation>
    <scope>NUCLEOTIDE SEQUENCE [LARGE SCALE GENOMIC DNA]</scope>
    <source>
        <strain evidence="3 5">SARC-M1</strain>
    </source>
</reference>
<name>A0A088E5Y1_9CREN</name>
<evidence type="ECO:0000313" key="3">
    <source>
        <dbReference type="EMBL" id="AKV83255.1"/>
    </source>
</evidence>
<dbReference type="InterPro" id="IPR038723">
    <property type="entry name" value="ArnR1-like_HTH"/>
</dbReference>
<evidence type="ECO:0000313" key="4">
    <source>
        <dbReference type="Proteomes" id="UP000029084"/>
    </source>
</evidence>
<reference evidence="2 4" key="1">
    <citation type="journal article" date="2014" name="J. Bacteriol.">
        <title>Role of an Archaeal PitA Transporter in the Copper and Arsenic Resistance of Metallosphaera sedula, an Extreme Thermoacidophile.</title>
        <authorList>
            <person name="McCarthy S."/>
            <person name="Ai C."/>
            <person name="Wheaton G."/>
            <person name="Tevatia R."/>
            <person name="Eckrich V."/>
            <person name="Kelly R."/>
            <person name="Blum P."/>
        </authorList>
    </citation>
    <scope>NUCLEOTIDE SEQUENCE [LARGE SCALE GENOMIC DNA]</scope>
    <source>
        <strain evidence="2 4">CuR1</strain>
    </source>
</reference>
<dbReference type="SUPFAM" id="SSF46785">
    <property type="entry name" value="Winged helix' DNA-binding domain"/>
    <property type="match status" value="1"/>
</dbReference>
<dbReference type="EMBL" id="CP012176">
    <property type="protein sequence ID" value="AKV83255.1"/>
    <property type="molecule type" value="Genomic_DNA"/>
</dbReference>
<dbReference type="InterPro" id="IPR036390">
    <property type="entry name" value="WH_DNA-bd_sf"/>
</dbReference>
<evidence type="ECO:0000259" key="1">
    <source>
        <dbReference type="Pfam" id="PF14947"/>
    </source>
</evidence>
<dbReference type="EMBL" id="CP008822">
    <property type="protein sequence ID" value="AIM27403.1"/>
    <property type="molecule type" value="Genomic_DNA"/>
</dbReference>
<dbReference type="Proteomes" id="UP000056255">
    <property type="component" value="Chromosome"/>
</dbReference>
<dbReference type="Gene3D" id="1.10.10.10">
    <property type="entry name" value="Winged helix-like DNA-binding domain superfamily/Winged helix DNA-binding domain"/>
    <property type="match status" value="1"/>
</dbReference>
<dbReference type="RefSeq" id="WP_012021205.1">
    <property type="nucleotide sequence ID" value="NZ_AP019770.1"/>
</dbReference>
<feature type="domain" description="ArnR1-like winged helix-turn-helix" evidence="1">
    <location>
        <begin position="4"/>
        <end position="80"/>
    </location>
</feature>
<sequence>MMIRRTRQEIVLSMLEGCSGIGTNKTNLMYKSGLNYDSFLRYLNHLMDLGLISFSEGKYRLTGEGMKTMDKLRKFKELKKNMQKMMDDIADV</sequence>
<dbReference type="GeneID" id="91755755"/>
<evidence type="ECO:0000313" key="2">
    <source>
        <dbReference type="EMBL" id="AIM27403.1"/>
    </source>
</evidence>
<dbReference type="Pfam" id="PF14947">
    <property type="entry name" value="HTH_45"/>
    <property type="match status" value="1"/>
</dbReference>
<protein>
    <recommendedName>
        <fullName evidence="1">ArnR1-like winged helix-turn-helix domain-containing protein</fullName>
    </recommendedName>
</protein>
<dbReference type="InterPro" id="IPR036388">
    <property type="entry name" value="WH-like_DNA-bd_sf"/>
</dbReference>
<dbReference type="AlphaFoldDB" id="A0A088E5Y1"/>